<dbReference type="PROSITE" id="PS51707">
    <property type="entry name" value="CYTH"/>
    <property type="match status" value="1"/>
</dbReference>
<sequence length="194" mass="23192">MNQEIEIEYKNIITLEEYDKMLNYYSKRENITSWQQSNYYFDTPDLQLKKENSALRLRTIENKKAEITLKTPYEDHLLENTINLDYNESREIVSAGQIDLPDAIERILKEMNIDSNRLKYQASMTTLRNEWHHSNCTIALDQSSYIDIKDYELEVEAPTDKIAQETFNRILEQFSIEKRETLNKIARAFQYMQQ</sequence>
<dbReference type="InterPro" id="IPR033469">
    <property type="entry name" value="CYTH-like_dom_sf"/>
</dbReference>
<protein>
    <submittedName>
        <fullName evidence="2">CYTH domain-containing protein</fullName>
    </submittedName>
</protein>
<proteinExistence type="predicted"/>
<accession>A0AA43UD82</accession>
<dbReference type="Proteomes" id="UP001171751">
    <property type="component" value="Unassembled WGS sequence"/>
</dbReference>
<dbReference type="Pfam" id="PF01928">
    <property type="entry name" value="CYTH"/>
    <property type="match status" value="1"/>
</dbReference>
<reference evidence="2" key="1">
    <citation type="submission" date="2023-07" db="EMBL/GenBank/DDBJ databases">
        <title>Between Cages and Wild: Unraveling the Impact of Captivity on Animal Microbiomes and Antimicrobial Resistance.</title>
        <authorList>
            <person name="Schmartz G.P."/>
            <person name="Rehner J."/>
            <person name="Schuff M.J."/>
            <person name="Becker S.L."/>
            <person name="Kravczyk M."/>
            <person name="Gurevich A."/>
            <person name="Francke R."/>
            <person name="Mueller R."/>
            <person name="Keller V."/>
            <person name="Keller A."/>
        </authorList>
    </citation>
    <scope>NUCLEOTIDE SEQUENCE</scope>
    <source>
        <strain evidence="2">S39M_St_73</strain>
    </source>
</reference>
<dbReference type="InterPro" id="IPR009195">
    <property type="entry name" value="Uncharacterised_YjbK"/>
</dbReference>
<dbReference type="Gene3D" id="2.40.320.10">
    <property type="entry name" value="Hypothetical Protein Pfu-838710-001"/>
    <property type="match status" value="1"/>
</dbReference>
<dbReference type="AlphaFoldDB" id="A0AA43UD82"/>
<feature type="domain" description="CYTH" evidence="1">
    <location>
        <begin position="4"/>
        <end position="194"/>
    </location>
</feature>
<name>A0AA43UD82_9LACT</name>
<dbReference type="InterPro" id="IPR023577">
    <property type="entry name" value="CYTH_domain"/>
</dbReference>
<dbReference type="CDD" id="cd07762">
    <property type="entry name" value="CYTH-like_Pase_1"/>
    <property type="match status" value="1"/>
</dbReference>
<evidence type="ECO:0000259" key="1">
    <source>
        <dbReference type="PROSITE" id="PS51707"/>
    </source>
</evidence>
<gene>
    <name evidence="2" type="ORF">Q4F26_05835</name>
</gene>
<dbReference type="PIRSF" id="PIRSF012526">
    <property type="entry name" value="CYTH_UCP012526"/>
    <property type="match status" value="1"/>
</dbReference>
<dbReference type="EMBL" id="JAUNQW010000028">
    <property type="protein sequence ID" value="MDO5457852.1"/>
    <property type="molecule type" value="Genomic_DNA"/>
</dbReference>
<organism evidence="2 3">
    <name type="scientific">Atopococcus tabaci</name>
    <dbReference type="NCBI Taxonomy" id="269774"/>
    <lineage>
        <taxon>Bacteria</taxon>
        <taxon>Bacillati</taxon>
        <taxon>Bacillota</taxon>
        <taxon>Bacilli</taxon>
        <taxon>Lactobacillales</taxon>
        <taxon>Carnobacteriaceae</taxon>
        <taxon>Atopococcus</taxon>
    </lineage>
</organism>
<evidence type="ECO:0000313" key="3">
    <source>
        <dbReference type="Proteomes" id="UP001171751"/>
    </source>
</evidence>
<dbReference type="SMART" id="SM01118">
    <property type="entry name" value="CYTH"/>
    <property type="match status" value="1"/>
</dbReference>
<comment type="caution">
    <text evidence="2">The sequence shown here is derived from an EMBL/GenBank/DDBJ whole genome shotgun (WGS) entry which is preliminary data.</text>
</comment>
<evidence type="ECO:0000313" key="2">
    <source>
        <dbReference type="EMBL" id="MDO5457852.1"/>
    </source>
</evidence>
<dbReference type="SUPFAM" id="SSF55154">
    <property type="entry name" value="CYTH-like phosphatases"/>
    <property type="match status" value="1"/>
</dbReference>
<keyword evidence="3" id="KW-1185">Reference proteome</keyword>